<dbReference type="EMBL" id="BMAT01009707">
    <property type="protein sequence ID" value="GFS12408.1"/>
    <property type="molecule type" value="Genomic_DNA"/>
</dbReference>
<proteinExistence type="predicted"/>
<dbReference type="AlphaFoldDB" id="A0AAV4IP89"/>
<reference evidence="1 2" key="1">
    <citation type="journal article" date="2021" name="Elife">
        <title>Chloroplast acquisition without the gene transfer in kleptoplastic sea slugs, Plakobranchus ocellatus.</title>
        <authorList>
            <person name="Maeda T."/>
            <person name="Takahashi S."/>
            <person name="Yoshida T."/>
            <person name="Shimamura S."/>
            <person name="Takaki Y."/>
            <person name="Nagai Y."/>
            <person name="Toyoda A."/>
            <person name="Suzuki Y."/>
            <person name="Arimoto A."/>
            <person name="Ishii H."/>
            <person name="Satoh N."/>
            <person name="Nishiyama T."/>
            <person name="Hasebe M."/>
            <person name="Maruyama T."/>
            <person name="Minagawa J."/>
            <person name="Obokata J."/>
            <person name="Shigenobu S."/>
        </authorList>
    </citation>
    <scope>NUCLEOTIDE SEQUENCE [LARGE SCALE GENOMIC DNA]</scope>
</reference>
<organism evidence="1 2">
    <name type="scientific">Elysia marginata</name>
    <dbReference type="NCBI Taxonomy" id="1093978"/>
    <lineage>
        <taxon>Eukaryota</taxon>
        <taxon>Metazoa</taxon>
        <taxon>Spiralia</taxon>
        <taxon>Lophotrochozoa</taxon>
        <taxon>Mollusca</taxon>
        <taxon>Gastropoda</taxon>
        <taxon>Heterobranchia</taxon>
        <taxon>Euthyneura</taxon>
        <taxon>Panpulmonata</taxon>
        <taxon>Sacoglossa</taxon>
        <taxon>Placobranchoidea</taxon>
        <taxon>Plakobranchidae</taxon>
        <taxon>Elysia</taxon>
    </lineage>
</organism>
<comment type="caution">
    <text evidence="1">The sequence shown here is derived from an EMBL/GenBank/DDBJ whole genome shotgun (WGS) entry which is preliminary data.</text>
</comment>
<name>A0AAV4IP89_9GAST</name>
<gene>
    <name evidence="1" type="ORF">ElyMa_004859000</name>
</gene>
<sequence length="129" mass="14379">MMRTGHTALRAQVDVKCTGYAMVVMGLYCQYVLRLDAVKYIRESKMLLDPRPLVLSVQDSDKASVNVSTLVKKTPPPPHLISKPTSFRQAIHDCVSLSAFTLIGLNFVAEENLMTTFSNFKLLLRASMS</sequence>
<protein>
    <submittedName>
        <fullName evidence="1">Uncharacterized protein</fullName>
    </submittedName>
</protein>
<accession>A0AAV4IP89</accession>
<keyword evidence="2" id="KW-1185">Reference proteome</keyword>
<evidence type="ECO:0000313" key="2">
    <source>
        <dbReference type="Proteomes" id="UP000762676"/>
    </source>
</evidence>
<evidence type="ECO:0000313" key="1">
    <source>
        <dbReference type="EMBL" id="GFS12408.1"/>
    </source>
</evidence>
<dbReference type="Proteomes" id="UP000762676">
    <property type="component" value="Unassembled WGS sequence"/>
</dbReference>